<name>A0A1F7YHQ6_9BACT</name>
<sequence length="262" mass="30955">MKIEMFKIGAINLKHRTSIALLVDKPEFVKTIKRLREKWNLTNLFEPGQDSKLIEYICKPEKEFKNWDNFCADIETVRRSFNRTPNFDKVIKYALAFTEIPDGIFRSTYFKAIDNSTYPDDIEYAIIVTPHSTMGEVETEFVEFKQMMQDQLEFRQNNDKLRLSTEKYWYEPGPVYADFDTIDTLDRTRLWYWKINNDILNEVPNAKTRKYADVESELESECPKNKKHETKSEAKSCPFCGLVDLNSLQHLLPRYKKALNTS</sequence>
<evidence type="ECO:0000313" key="2">
    <source>
        <dbReference type="Proteomes" id="UP000178851"/>
    </source>
</evidence>
<gene>
    <name evidence="1" type="ORF">A2627_05585</name>
</gene>
<proteinExistence type="predicted"/>
<reference evidence="1 2" key="1">
    <citation type="journal article" date="2016" name="Nat. Commun.">
        <title>Thousands of microbial genomes shed light on interconnected biogeochemical processes in an aquifer system.</title>
        <authorList>
            <person name="Anantharaman K."/>
            <person name="Brown C.T."/>
            <person name="Hug L.A."/>
            <person name="Sharon I."/>
            <person name="Castelle C.J."/>
            <person name="Probst A.J."/>
            <person name="Thomas B.C."/>
            <person name="Singh A."/>
            <person name="Wilkins M.J."/>
            <person name="Karaoz U."/>
            <person name="Brodie E.L."/>
            <person name="Williams K.H."/>
            <person name="Hubbard S.S."/>
            <person name="Banfield J.F."/>
        </authorList>
    </citation>
    <scope>NUCLEOTIDE SEQUENCE [LARGE SCALE GENOMIC DNA]</scope>
</reference>
<dbReference type="Proteomes" id="UP000178851">
    <property type="component" value="Unassembled WGS sequence"/>
</dbReference>
<dbReference type="AlphaFoldDB" id="A0A1F7YHQ6"/>
<evidence type="ECO:0000313" key="1">
    <source>
        <dbReference type="EMBL" id="OGM26857.1"/>
    </source>
</evidence>
<accession>A0A1F7YHQ6</accession>
<dbReference type="EMBL" id="MGGI01000010">
    <property type="protein sequence ID" value="OGM26857.1"/>
    <property type="molecule type" value="Genomic_DNA"/>
</dbReference>
<organism evidence="1 2">
    <name type="scientific">Candidatus Woesebacteria bacterium RIFCSPHIGHO2_01_FULL_39_28</name>
    <dbReference type="NCBI Taxonomy" id="1802496"/>
    <lineage>
        <taxon>Bacteria</taxon>
        <taxon>Candidatus Woeseibacteriota</taxon>
    </lineage>
</organism>
<comment type="caution">
    <text evidence="1">The sequence shown here is derived from an EMBL/GenBank/DDBJ whole genome shotgun (WGS) entry which is preliminary data.</text>
</comment>
<protein>
    <submittedName>
        <fullName evidence="1">Uncharacterized protein</fullName>
    </submittedName>
</protein>